<keyword evidence="1 2" id="KW-0728">SH3 domain</keyword>
<gene>
    <name evidence="6" type="primary">LOC106816913</name>
</gene>
<feature type="domain" description="SH3" evidence="4">
    <location>
        <begin position="20"/>
        <end position="81"/>
    </location>
</feature>
<evidence type="ECO:0000256" key="3">
    <source>
        <dbReference type="SAM" id="MobiDB-lite"/>
    </source>
</evidence>
<name>A0ABM1EXX1_PRICU</name>
<feature type="compositionally biased region" description="Basic and acidic residues" evidence="3">
    <location>
        <begin position="263"/>
        <end position="272"/>
    </location>
</feature>
<dbReference type="PRINTS" id="PR01887">
    <property type="entry name" value="SPECTRNALPHA"/>
</dbReference>
<dbReference type="Gene3D" id="2.30.30.40">
    <property type="entry name" value="SH3 Domains"/>
    <property type="match status" value="1"/>
</dbReference>
<evidence type="ECO:0000256" key="2">
    <source>
        <dbReference type="PROSITE-ProRule" id="PRU00192"/>
    </source>
</evidence>
<feature type="compositionally biased region" description="Pro residues" evidence="3">
    <location>
        <begin position="150"/>
        <end position="168"/>
    </location>
</feature>
<dbReference type="SMART" id="SM00326">
    <property type="entry name" value="SH3"/>
    <property type="match status" value="1"/>
</dbReference>
<dbReference type="SUPFAM" id="SSF50044">
    <property type="entry name" value="SH3-domain"/>
    <property type="match status" value="1"/>
</dbReference>
<organism evidence="5 6">
    <name type="scientific">Priapulus caudatus</name>
    <name type="common">Priapulid worm</name>
    <dbReference type="NCBI Taxonomy" id="37621"/>
    <lineage>
        <taxon>Eukaryota</taxon>
        <taxon>Metazoa</taxon>
        <taxon>Ecdysozoa</taxon>
        <taxon>Scalidophora</taxon>
        <taxon>Priapulida</taxon>
        <taxon>Priapulimorpha</taxon>
        <taxon>Priapulimorphida</taxon>
        <taxon>Priapulidae</taxon>
        <taxon>Priapulus</taxon>
    </lineage>
</organism>
<reference evidence="6" key="1">
    <citation type="submission" date="2025-08" db="UniProtKB">
        <authorList>
            <consortium name="RefSeq"/>
        </authorList>
    </citation>
    <scope>IDENTIFICATION</scope>
</reference>
<proteinExistence type="predicted"/>
<accession>A0ABM1EXX1</accession>
<keyword evidence="5" id="KW-1185">Reference proteome</keyword>
<dbReference type="GeneID" id="106816913"/>
<evidence type="ECO:0000256" key="1">
    <source>
        <dbReference type="ARBA" id="ARBA00022443"/>
    </source>
</evidence>
<dbReference type="PROSITE" id="PS50002">
    <property type="entry name" value="SH3"/>
    <property type="match status" value="1"/>
</dbReference>
<dbReference type="Pfam" id="PF14604">
    <property type="entry name" value="SH3_9"/>
    <property type="match status" value="1"/>
</dbReference>
<dbReference type="InterPro" id="IPR050670">
    <property type="entry name" value="STAM"/>
</dbReference>
<sequence>MGALPTACLGKMSMRRRSCLVRERCRVLFAYQAENEDELTLREGDVITLVTKHLEDAGWWRGEINGRVGVFPDNFVEVLPPDEPKSKTATPTPGKKPPPPRPDSIVGSEVVRSHRHSLKREPPVKPPGPPIPFHNTTPTTDKSDQVAVVPPLPGRKPVLPDRPAPPVPADHTDSNKENEVNHRPVEENGFDEVAAAGEKLTHLTASRAKAPSRRPPSTVFKEPPSHVEQEKDEHADTEKETPTKEEPMASPPVVTRRPPPLGIRKEKPEVRARPPSLATTPTDHRVAPPAVSTLAAIDELRQELYALRDSSSSSSPSATAELAALRQENVALRRDVGALREASDALRQESAALRAHVADRLLAMAEEIDEEKKAKLAMQVEIARMKKIVKATAVLESPVK</sequence>
<evidence type="ECO:0000259" key="4">
    <source>
        <dbReference type="PROSITE" id="PS50002"/>
    </source>
</evidence>
<feature type="compositionally biased region" description="Basic and acidic residues" evidence="3">
    <location>
        <begin position="170"/>
        <end position="186"/>
    </location>
</feature>
<evidence type="ECO:0000313" key="6">
    <source>
        <dbReference type="RefSeq" id="XP_014677042.1"/>
    </source>
</evidence>
<dbReference type="PANTHER" id="PTHR45929:SF2">
    <property type="entry name" value="SIGNAL TRANSDUCING ADAPTER MOLECULE 1"/>
    <property type="match status" value="1"/>
</dbReference>
<protein>
    <submittedName>
        <fullName evidence="6">SH3 domain-containing kinase-binding protein 1-like</fullName>
    </submittedName>
</protein>
<dbReference type="CDD" id="cd11875">
    <property type="entry name" value="SH3_CD2AP-like_3"/>
    <property type="match status" value="1"/>
</dbReference>
<dbReference type="PRINTS" id="PR00452">
    <property type="entry name" value="SH3DOMAIN"/>
</dbReference>
<dbReference type="InterPro" id="IPR001452">
    <property type="entry name" value="SH3_domain"/>
</dbReference>
<dbReference type="InterPro" id="IPR036028">
    <property type="entry name" value="SH3-like_dom_sf"/>
</dbReference>
<dbReference type="Proteomes" id="UP000695022">
    <property type="component" value="Unplaced"/>
</dbReference>
<evidence type="ECO:0000313" key="5">
    <source>
        <dbReference type="Proteomes" id="UP000695022"/>
    </source>
</evidence>
<feature type="region of interest" description="Disordered" evidence="3">
    <location>
        <begin position="79"/>
        <end position="290"/>
    </location>
</feature>
<feature type="compositionally biased region" description="Basic and acidic residues" evidence="3">
    <location>
        <begin position="223"/>
        <end position="247"/>
    </location>
</feature>
<dbReference type="PANTHER" id="PTHR45929">
    <property type="entry name" value="JAK PATHWAY SIGNAL TRANSDUCTION ADAPTOR MOLECULE"/>
    <property type="match status" value="1"/>
</dbReference>
<dbReference type="RefSeq" id="XP_014677042.1">
    <property type="nucleotide sequence ID" value="XM_014821556.1"/>
</dbReference>